<sequence length="37" mass="4250">MISEHSITKSLYTMREILFLSCKSAIKFGNCVKQKTI</sequence>
<proteinExistence type="predicted"/>
<dbReference type="EMBL" id="GGEC01012761">
    <property type="protein sequence ID" value="MBW93244.1"/>
    <property type="molecule type" value="Transcribed_RNA"/>
</dbReference>
<accession>A0A2P2JIE7</accession>
<dbReference type="AlphaFoldDB" id="A0A2P2JIE7"/>
<dbReference type="EMBL" id="GGEC01012762">
    <property type="protein sequence ID" value="MBW93245.1"/>
    <property type="molecule type" value="Transcribed_RNA"/>
</dbReference>
<protein>
    <submittedName>
        <fullName evidence="1">Uncharacterized protein</fullName>
    </submittedName>
</protein>
<evidence type="ECO:0000313" key="1">
    <source>
        <dbReference type="EMBL" id="MBW93245.1"/>
    </source>
</evidence>
<name>A0A2P2JIE7_RHIMU</name>
<reference evidence="1" key="1">
    <citation type="submission" date="2018-02" db="EMBL/GenBank/DDBJ databases">
        <title>Rhizophora mucronata_Transcriptome.</title>
        <authorList>
            <person name="Meera S.P."/>
            <person name="Sreeshan A."/>
            <person name="Augustine A."/>
        </authorList>
    </citation>
    <scope>NUCLEOTIDE SEQUENCE</scope>
    <source>
        <tissue evidence="1">Leaf</tissue>
    </source>
</reference>
<organism evidence="1">
    <name type="scientific">Rhizophora mucronata</name>
    <name type="common">Asiatic mangrove</name>
    <dbReference type="NCBI Taxonomy" id="61149"/>
    <lineage>
        <taxon>Eukaryota</taxon>
        <taxon>Viridiplantae</taxon>
        <taxon>Streptophyta</taxon>
        <taxon>Embryophyta</taxon>
        <taxon>Tracheophyta</taxon>
        <taxon>Spermatophyta</taxon>
        <taxon>Magnoliopsida</taxon>
        <taxon>eudicotyledons</taxon>
        <taxon>Gunneridae</taxon>
        <taxon>Pentapetalae</taxon>
        <taxon>rosids</taxon>
        <taxon>fabids</taxon>
        <taxon>Malpighiales</taxon>
        <taxon>Rhizophoraceae</taxon>
        <taxon>Rhizophora</taxon>
    </lineage>
</organism>